<feature type="transmembrane region" description="Helical" evidence="9">
    <location>
        <begin position="315"/>
        <end position="338"/>
    </location>
</feature>
<evidence type="ECO:0000256" key="5">
    <source>
        <dbReference type="ARBA" id="ARBA00022741"/>
    </source>
</evidence>
<gene>
    <name evidence="12" type="ORF">ILUMI_09443</name>
</gene>
<evidence type="ECO:0000256" key="4">
    <source>
        <dbReference type="ARBA" id="ARBA00022737"/>
    </source>
</evidence>
<evidence type="ECO:0000256" key="1">
    <source>
        <dbReference type="ARBA" id="ARBA00004141"/>
    </source>
</evidence>
<dbReference type="EMBL" id="VTPC01004784">
    <property type="protein sequence ID" value="KAF2896736.1"/>
    <property type="molecule type" value="Genomic_DNA"/>
</dbReference>
<dbReference type="Pfam" id="PF00664">
    <property type="entry name" value="ABC_membrane"/>
    <property type="match status" value="2"/>
</dbReference>
<dbReference type="SUPFAM" id="SSF90123">
    <property type="entry name" value="ABC transporter transmembrane region"/>
    <property type="match status" value="2"/>
</dbReference>
<dbReference type="AlphaFoldDB" id="A0A8K0D489"/>
<feature type="domain" description="ABC transporter" evidence="10">
    <location>
        <begin position="1022"/>
        <end position="1251"/>
    </location>
</feature>
<feature type="transmembrane region" description="Helical" evidence="9">
    <location>
        <begin position="206"/>
        <end position="225"/>
    </location>
</feature>
<keyword evidence="4" id="KW-0677">Repeat</keyword>
<dbReference type="InterPro" id="IPR003439">
    <property type="entry name" value="ABC_transporter-like_ATP-bd"/>
</dbReference>
<dbReference type="CDD" id="cd03250">
    <property type="entry name" value="ABCC_MRP_domain1"/>
    <property type="match status" value="1"/>
</dbReference>
<dbReference type="InterPro" id="IPR036640">
    <property type="entry name" value="ABC1_TM_sf"/>
</dbReference>
<keyword evidence="5" id="KW-0547">Nucleotide-binding</keyword>
<keyword evidence="3 9" id="KW-0812">Transmembrane</keyword>
<dbReference type="SUPFAM" id="SSF52540">
    <property type="entry name" value="P-loop containing nucleoside triphosphate hydrolases"/>
    <property type="match status" value="2"/>
</dbReference>
<evidence type="ECO:0000256" key="8">
    <source>
        <dbReference type="ARBA" id="ARBA00023136"/>
    </source>
</evidence>
<feature type="transmembrane region" description="Helical" evidence="9">
    <location>
        <begin position="747"/>
        <end position="769"/>
    </location>
</feature>
<feature type="transmembrane region" description="Helical" evidence="9">
    <location>
        <begin position="130"/>
        <end position="153"/>
    </location>
</feature>
<dbReference type="Pfam" id="PF00005">
    <property type="entry name" value="ABC_tran"/>
    <property type="match status" value="2"/>
</dbReference>
<feature type="transmembrane region" description="Helical" evidence="9">
    <location>
        <begin position="919"/>
        <end position="952"/>
    </location>
</feature>
<dbReference type="PROSITE" id="PS50893">
    <property type="entry name" value="ABC_TRANSPORTER_2"/>
    <property type="match status" value="2"/>
</dbReference>
<dbReference type="PROSITE" id="PS00211">
    <property type="entry name" value="ABC_TRANSPORTER_1"/>
    <property type="match status" value="2"/>
</dbReference>
<dbReference type="FunFam" id="1.20.1560.10:FF:000026">
    <property type="entry name" value="Multidrug resistance-associated protein lethal(2)03659"/>
    <property type="match status" value="1"/>
</dbReference>
<dbReference type="CDD" id="cd18580">
    <property type="entry name" value="ABC_6TM_ABCC_D2"/>
    <property type="match status" value="1"/>
</dbReference>
<comment type="subcellular location">
    <subcellularLocation>
        <location evidence="1">Membrane</location>
        <topology evidence="1">Multi-pass membrane protein</topology>
    </subcellularLocation>
</comment>
<feature type="transmembrane region" description="Helical" evidence="9">
    <location>
        <begin position="818"/>
        <end position="839"/>
    </location>
</feature>
<evidence type="ECO:0000313" key="12">
    <source>
        <dbReference type="EMBL" id="KAF2896736.1"/>
    </source>
</evidence>
<keyword evidence="2" id="KW-0813">Transport</keyword>
<dbReference type="PANTHER" id="PTHR24223">
    <property type="entry name" value="ATP-BINDING CASSETTE SUB-FAMILY C"/>
    <property type="match status" value="1"/>
</dbReference>
<evidence type="ECO:0000256" key="2">
    <source>
        <dbReference type="ARBA" id="ARBA00022448"/>
    </source>
</evidence>
<evidence type="ECO:0000256" key="6">
    <source>
        <dbReference type="ARBA" id="ARBA00022840"/>
    </source>
</evidence>
<feature type="transmembrane region" description="Helical" evidence="9">
    <location>
        <begin position="845"/>
        <end position="864"/>
    </location>
</feature>
<keyword evidence="6" id="KW-0067">ATP-binding</keyword>
<proteinExistence type="predicted"/>
<name>A0A8K0D489_IGNLU</name>
<dbReference type="InterPro" id="IPR027417">
    <property type="entry name" value="P-loop_NTPase"/>
</dbReference>
<dbReference type="GO" id="GO:0140359">
    <property type="term" value="F:ABC-type transporter activity"/>
    <property type="evidence" value="ECO:0007669"/>
    <property type="project" value="InterPro"/>
</dbReference>
<evidence type="ECO:0000259" key="11">
    <source>
        <dbReference type="PROSITE" id="PS50929"/>
    </source>
</evidence>
<evidence type="ECO:0000259" key="10">
    <source>
        <dbReference type="PROSITE" id="PS50893"/>
    </source>
</evidence>
<dbReference type="InterPro" id="IPR011527">
    <property type="entry name" value="ABC1_TM_dom"/>
</dbReference>
<dbReference type="GO" id="GO:0005524">
    <property type="term" value="F:ATP binding"/>
    <property type="evidence" value="ECO:0007669"/>
    <property type="project" value="UniProtKB-KW"/>
</dbReference>
<organism evidence="12 13">
    <name type="scientific">Ignelater luminosus</name>
    <name type="common">Cucubano</name>
    <name type="synonym">Pyrophorus luminosus</name>
    <dbReference type="NCBI Taxonomy" id="2038154"/>
    <lineage>
        <taxon>Eukaryota</taxon>
        <taxon>Metazoa</taxon>
        <taxon>Ecdysozoa</taxon>
        <taxon>Arthropoda</taxon>
        <taxon>Hexapoda</taxon>
        <taxon>Insecta</taxon>
        <taxon>Pterygota</taxon>
        <taxon>Neoptera</taxon>
        <taxon>Endopterygota</taxon>
        <taxon>Coleoptera</taxon>
        <taxon>Polyphaga</taxon>
        <taxon>Elateriformia</taxon>
        <taxon>Elateroidea</taxon>
        <taxon>Elateridae</taxon>
        <taxon>Agrypninae</taxon>
        <taxon>Pyrophorini</taxon>
        <taxon>Ignelater</taxon>
    </lineage>
</organism>
<dbReference type="InterPro" id="IPR050173">
    <property type="entry name" value="ABC_transporter_C-like"/>
</dbReference>
<dbReference type="FunFam" id="3.40.50.300:FF:000973">
    <property type="entry name" value="Multidrug resistance-associated protein 4"/>
    <property type="match status" value="1"/>
</dbReference>
<dbReference type="GO" id="GO:0016020">
    <property type="term" value="C:membrane"/>
    <property type="evidence" value="ECO:0007669"/>
    <property type="project" value="UniProtKB-SubCell"/>
</dbReference>
<evidence type="ECO:0000256" key="9">
    <source>
        <dbReference type="SAM" id="Phobius"/>
    </source>
</evidence>
<keyword evidence="7 9" id="KW-1133">Transmembrane helix</keyword>
<evidence type="ECO:0000256" key="3">
    <source>
        <dbReference type="ARBA" id="ARBA00022692"/>
    </source>
</evidence>
<dbReference type="OrthoDB" id="6500128at2759"/>
<comment type="caution">
    <text evidence="12">The sequence shown here is derived from an EMBL/GenBank/DDBJ whole genome shotgun (WGS) entry which is preliminary data.</text>
</comment>
<dbReference type="InterPro" id="IPR017871">
    <property type="entry name" value="ABC_transporter-like_CS"/>
</dbReference>
<dbReference type="InterPro" id="IPR044726">
    <property type="entry name" value="ABCC_6TM_D2"/>
</dbReference>
<feature type="domain" description="ABC transmembrane type-1" evidence="11">
    <location>
        <begin position="703"/>
        <end position="987"/>
    </location>
</feature>
<dbReference type="FunFam" id="1.20.1560.10:FF:000014">
    <property type="entry name" value="Multidrug resistance-associated protein member 4"/>
    <property type="match status" value="1"/>
</dbReference>
<dbReference type="GO" id="GO:0016887">
    <property type="term" value="F:ATP hydrolysis activity"/>
    <property type="evidence" value="ECO:0007669"/>
    <property type="project" value="InterPro"/>
</dbReference>
<sequence>MNSQKNFERPSHPREQANFASILTYFWTIPIFCRGFQKDLEEEDLFKPLTSHKSSILGDKLEKAWKKELKLNKNPSLWKALRAVFGLELLLHGFVFVFIELVLKMSQPLALSMLLSCYSEESGTIQQNEALLYAGIIVSGSLGNALAAHWYSLSLQHFGMKVRVACCSLIYRKSLRLSRNAVEKATVGQMVNLLSNDVNRFDKATVHFHSLWFVPIETVIIVYILYRLVGITSAIGVVFLALFVPLQVYLGKRIAKLRLNIALKTDERIQLMNEIISGIQIIKMYTWEKQFTKLITAARKLEINKISAASYIRGIMLSFSIFATRTAIFVTVLIYVLLGNALTAEYVFVTASFYNVLRQAVTRYYPQGISQIGEASISISRLQKFLLYEENQHEIKNIQNEKNSCNGKILTGMELKTLHSNAGVKLLDLSVSASSNKILDSIHFNFESNELVVITGPVGCGKTSLLRAILKELPLETGLVSVKGKISYASQEPWLFAETISQNILFGQSLDRKRYDKVIEVCALVPDIALLPYGDKTIIGERGVTLSGGQRARINLARAIYRNADIYLLDDPLSAVDTHVGKQIFKDCILEFLKNKCVILVTHQLQYLKDFNKVVLMENGKIITYGTYGELNQNGISFNYQNRHVREKILDHSQRHYQYFINHGVKQDIELREVKEHKSEGNIDKDVYVAYMKGGGSFLSACLVLFLFISTQVFSSTSDYFVAHWVNLEQKRRDGDLSSHLTTKNCIYIYAAIISVLIILTLTRSIFFFKFCMDASMKLHNNMFYNIIHVPMNFFNKHSSGRILNRFSKDIGSIDETLPAVIIDCMQIGLIVTGITIVIALVNPWLLVVTGIISILFYMLKIVYIATSRSIKRLEGVTRSPVFTHINASLQGLTTIRAFKAQKVLQKEFDDLQDLHSSAWYLFLSCSTAFGFWLDLICVTYIGIVTFSFLFIKSEQYSGNIGLAITQAISLTGVFQWGMRQWSDLENQMTSVERIMEYTKIPKEPNPEEIAPLSNWPGKGSITFSSVSLRYSPTDPYVLEQLSFSIKSNEKVGIVGRTGAGKSSIVYALFQLTQTEGKILIDDIDINKLPFHILRSHISIIPQEPAMFSGTLRKNLDPFDEYTDLELWKALEEVELKGIIANLSLGLKETTINFSVGQKQLICLARAIIRKNKILILDEATANLDAQTDMLIQKTIKNRFAQCTVLTIAHRIHTIMDSDKVLVIDNRKVVEFDNPYLLLKNKNGLFHSMVKQNGINCNKTLNDDRR</sequence>
<dbReference type="Gene3D" id="3.40.50.300">
    <property type="entry name" value="P-loop containing nucleotide triphosphate hydrolases"/>
    <property type="match status" value="2"/>
</dbReference>
<dbReference type="SMART" id="SM00382">
    <property type="entry name" value="AAA"/>
    <property type="match status" value="2"/>
</dbReference>
<feature type="domain" description="ABC transmembrane type-1" evidence="11">
    <location>
        <begin position="93"/>
        <end position="363"/>
    </location>
</feature>
<dbReference type="FunFam" id="3.40.50.300:FF:000163">
    <property type="entry name" value="Multidrug resistance-associated protein member 4"/>
    <property type="match status" value="1"/>
</dbReference>
<reference evidence="12" key="1">
    <citation type="submission" date="2019-08" db="EMBL/GenBank/DDBJ databases">
        <title>The genome of the North American firefly Photinus pyralis.</title>
        <authorList>
            <consortium name="Photinus pyralis genome working group"/>
            <person name="Fallon T.R."/>
            <person name="Sander Lower S.E."/>
            <person name="Weng J.-K."/>
        </authorList>
    </citation>
    <scope>NUCLEOTIDE SEQUENCE</scope>
    <source>
        <strain evidence="12">TRF0915ILg1</strain>
        <tissue evidence="12">Whole body</tissue>
    </source>
</reference>
<dbReference type="CDD" id="cd03244">
    <property type="entry name" value="ABCC_MRP_domain2"/>
    <property type="match status" value="1"/>
</dbReference>
<evidence type="ECO:0000256" key="7">
    <source>
        <dbReference type="ARBA" id="ARBA00022989"/>
    </source>
</evidence>
<feature type="transmembrane region" description="Helical" evidence="9">
    <location>
        <begin position="231"/>
        <end position="250"/>
    </location>
</feature>
<dbReference type="Proteomes" id="UP000801492">
    <property type="component" value="Unassembled WGS sequence"/>
</dbReference>
<accession>A0A8K0D489</accession>
<feature type="transmembrane region" description="Helical" evidence="9">
    <location>
        <begin position="80"/>
        <end position="103"/>
    </location>
</feature>
<keyword evidence="13" id="KW-1185">Reference proteome</keyword>
<dbReference type="PROSITE" id="PS50929">
    <property type="entry name" value="ABC_TM1F"/>
    <property type="match status" value="2"/>
</dbReference>
<keyword evidence="8 9" id="KW-0472">Membrane</keyword>
<dbReference type="InterPro" id="IPR003593">
    <property type="entry name" value="AAA+_ATPase"/>
</dbReference>
<protein>
    <submittedName>
        <fullName evidence="12">Uncharacterized protein</fullName>
    </submittedName>
</protein>
<dbReference type="Gene3D" id="1.20.1560.10">
    <property type="entry name" value="ABC transporter type 1, transmembrane domain"/>
    <property type="match status" value="2"/>
</dbReference>
<feature type="domain" description="ABC transporter" evidence="10">
    <location>
        <begin position="424"/>
        <end position="644"/>
    </location>
</feature>
<dbReference type="PANTHER" id="PTHR24223:SF448">
    <property type="entry name" value="FI20146P1-RELATED"/>
    <property type="match status" value="1"/>
</dbReference>
<evidence type="ECO:0000313" key="13">
    <source>
        <dbReference type="Proteomes" id="UP000801492"/>
    </source>
</evidence>